<gene>
    <name evidence="2" type="ORF">BV898_18637</name>
</gene>
<evidence type="ECO:0000313" key="3">
    <source>
        <dbReference type="Proteomes" id="UP000192578"/>
    </source>
</evidence>
<proteinExistence type="predicted"/>
<dbReference type="EMBL" id="MTYJ01000383">
    <property type="protein sequence ID" value="OWA54226.1"/>
    <property type="molecule type" value="Genomic_DNA"/>
</dbReference>
<keyword evidence="3" id="KW-1185">Reference proteome</keyword>
<accession>A0A9X6NK12</accession>
<comment type="caution">
    <text evidence="2">The sequence shown here is derived from an EMBL/GenBank/DDBJ whole genome shotgun (WGS) entry which is preliminary data.</text>
</comment>
<evidence type="ECO:0000256" key="1">
    <source>
        <dbReference type="SAM" id="MobiDB-lite"/>
    </source>
</evidence>
<sequence>MPKARVLAPKTFVASDPERNNCIPQSFLGLLNGSQKREDIVVFEYGEDKVIELVLPSKLTIEKVRPRFTAAMLKTYSGKDCLEVGMFVHLFWSRNYDRCPATVVGVGNYEDMNNLFKELTAGHKTGNKVKKPPSLRKQSAKATIADKALEKQQQRQTLIADELFGDQDNDGEEELVELEDYVAEEDREENGLDIIEWLPSDAEKIADAEDETAEPEETETAAGKESGMSLTKIDEKIAFYAKKLQKFKRLRSLELPAAKKAKLVVPDFKWTFEMDGEATDTAIYKRFSRDSAIWINKQLLLALQKNSKNQDRYQRKLMWELLVPYAEIKRVLPYKSDSIGFVKFFGRNNIDSVYKHLVNFRHSKKSDGPEWLIEMKSKSDLTKEWTKSFAGRIARLKAALHAENRIDEAADWGAD</sequence>
<reference evidence="3" key="1">
    <citation type="submission" date="2017-01" db="EMBL/GenBank/DDBJ databases">
        <title>Comparative genomics of anhydrobiosis in the tardigrade Hypsibius dujardini.</title>
        <authorList>
            <person name="Yoshida Y."/>
            <person name="Koutsovoulos G."/>
            <person name="Laetsch D."/>
            <person name="Stevens L."/>
            <person name="Kumar S."/>
            <person name="Horikawa D."/>
            <person name="Ishino K."/>
            <person name="Komine S."/>
            <person name="Tomita M."/>
            <person name="Blaxter M."/>
            <person name="Arakawa K."/>
        </authorList>
    </citation>
    <scope>NUCLEOTIDE SEQUENCE [LARGE SCALE GENOMIC DNA]</scope>
    <source>
        <strain evidence="3">Z151</strain>
    </source>
</reference>
<dbReference type="Proteomes" id="UP000192578">
    <property type="component" value="Unassembled WGS sequence"/>
</dbReference>
<organism evidence="2 3">
    <name type="scientific">Hypsibius exemplaris</name>
    <name type="common">Freshwater tardigrade</name>
    <dbReference type="NCBI Taxonomy" id="2072580"/>
    <lineage>
        <taxon>Eukaryota</taxon>
        <taxon>Metazoa</taxon>
        <taxon>Ecdysozoa</taxon>
        <taxon>Tardigrada</taxon>
        <taxon>Eutardigrada</taxon>
        <taxon>Parachela</taxon>
        <taxon>Hypsibioidea</taxon>
        <taxon>Hypsibiidae</taxon>
        <taxon>Hypsibius</taxon>
    </lineage>
</organism>
<dbReference type="AlphaFoldDB" id="A0A9X6NK12"/>
<feature type="compositionally biased region" description="Acidic residues" evidence="1">
    <location>
        <begin position="208"/>
        <end position="219"/>
    </location>
</feature>
<protein>
    <submittedName>
        <fullName evidence="2">Uncharacterized protein</fullName>
    </submittedName>
</protein>
<feature type="region of interest" description="Disordered" evidence="1">
    <location>
        <begin position="207"/>
        <end position="227"/>
    </location>
</feature>
<evidence type="ECO:0000313" key="2">
    <source>
        <dbReference type="EMBL" id="OWA54226.1"/>
    </source>
</evidence>
<name>A0A9X6NK12_HYPEX</name>